<dbReference type="Gene3D" id="3.30.1330.40">
    <property type="entry name" value="RutC-like"/>
    <property type="match status" value="1"/>
</dbReference>
<dbReference type="AlphaFoldDB" id="A0A9E7C0V3"/>
<organism evidence="2 3">
    <name type="scientific">Capillimicrobium parvum</name>
    <dbReference type="NCBI Taxonomy" id="2884022"/>
    <lineage>
        <taxon>Bacteria</taxon>
        <taxon>Bacillati</taxon>
        <taxon>Actinomycetota</taxon>
        <taxon>Thermoleophilia</taxon>
        <taxon>Solirubrobacterales</taxon>
        <taxon>Capillimicrobiaceae</taxon>
        <taxon>Capillimicrobium</taxon>
    </lineage>
</organism>
<dbReference type="CDD" id="cd00448">
    <property type="entry name" value="YjgF_YER057c_UK114_family"/>
    <property type="match status" value="1"/>
</dbReference>
<proteinExistence type="inferred from homology"/>
<dbReference type="PANTHER" id="PTHR11803:SF58">
    <property type="entry name" value="PROTEIN HMF1-RELATED"/>
    <property type="match status" value="1"/>
</dbReference>
<dbReference type="InterPro" id="IPR006175">
    <property type="entry name" value="YjgF/YER057c/UK114"/>
</dbReference>
<dbReference type="EC" id="1.-.-.-" evidence="2"/>
<gene>
    <name evidence="2" type="primary">rutC</name>
    <name evidence="2" type="ORF">DSM104329_02319</name>
</gene>
<evidence type="ECO:0000256" key="1">
    <source>
        <dbReference type="ARBA" id="ARBA00010552"/>
    </source>
</evidence>
<dbReference type="GO" id="GO:0019239">
    <property type="term" value="F:deaminase activity"/>
    <property type="evidence" value="ECO:0007669"/>
    <property type="project" value="TreeGrafter"/>
</dbReference>
<comment type="similarity">
    <text evidence="1">Belongs to the RutC family.</text>
</comment>
<evidence type="ECO:0000313" key="3">
    <source>
        <dbReference type="Proteomes" id="UP001162834"/>
    </source>
</evidence>
<dbReference type="Pfam" id="PF01042">
    <property type="entry name" value="Ribonuc_L-PSP"/>
    <property type="match status" value="1"/>
</dbReference>
<dbReference type="RefSeq" id="WP_259315600.1">
    <property type="nucleotide sequence ID" value="NZ_CP087164.1"/>
</dbReference>
<keyword evidence="2" id="KW-0560">Oxidoreductase</keyword>
<dbReference type="KEGG" id="sbae:DSM104329_02319"/>
<name>A0A9E7C0V3_9ACTN</name>
<dbReference type="EMBL" id="CP087164">
    <property type="protein sequence ID" value="UGS35922.1"/>
    <property type="molecule type" value="Genomic_DNA"/>
</dbReference>
<keyword evidence="3" id="KW-1185">Reference proteome</keyword>
<dbReference type="SUPFAM" id="SSF55298">
    <property type="entry name" value="YjgF-like"/>
    <property type="match status" value="1"/>
</dbReference>
<evidence type="ECO:0000313" key="2">
    <source>
        <dbReference type="EMBL" id="UGS35922.1"/>
    </source>
</evidence>
<accession>A0A9E7C0V3</accession>
<sequence>MRAERLSPAGLAPPEEPYVHAVRAGDTLYIAGQVAFDEHNRVVGAGDPRAQIEQCWRNVEVVLRSQGGSLHDVVKIVCYFKDIRHFPIELEVRGELFGDGPFPVATVVQVANLGLDSLLVEIDATAVLAA</sequence>
<dbReference type="Proteomes" id="UP001162834">
    <property type="component" value="Chromosome"/>
</dbReference>
<protein>
    <submittedName>
        <fullName evidence="2">Aminoacrylate peracid reductase RutC</fullName>
        <ecNumber evidence="2">1.-.-.-</ecNumber>
    </submittedName>
</protein>
<dbReference type="InterPro" id="IPR035959">
    <property type="entry name" value="RutC-like_sf"/>
</dbReference>
<dbReference type="PANTHER" id="PTHR11803">
    <property type="entry name" value="2-IMINOBUTANOATE/2-IMINOPROPANOATE DEAMINASE RIDA"/>
    <property type="match status" value="1"/>
</dbReference>
<reference evidence="2" key="1">
    <citation type="journal article" date="2022" name="Int. J. Syst. Evol. Microbiol.">
        <title>Pseudomonas aegrilactucae sp. nov. and Pseudomonas morbosilactucae sp. nov., pathogens causing bacterial rot of lettuce in Japan.</title>
        <authorList>
            <person name="Sawada H."/>
            <person name="Fujikawa T."/>
            <person name="Satou M."/>
        </authorList>
    </citation>
    <scope>NUCLEOTIDE SEQUENCE</scope>
    <source>
        <strain evidence="2">0166_1</strain>
    </source>
</reference>
<dbReference type="GO" id="GO:0016491">
    <property type="term" value="F:oxidoreductase activity"/>
    <property type="evidence" value="ECO:0007669"/>
    <property type="project" value="UniProtKB-KW"/>
</dbReference>
<dbReference type="GO" id="GO:0005829">
    <property type="term" value="C:cytosol"/>
    <property type="evidence" value="ECO:0007669"/>
    <property type="project" value="TreeGrafter"/>
</dbReference>